<keyword evidence="9 13" id="KW-0694">RNA-binding</keyword>
<keyword evidence="4" id="KW-0963">Cytoplasm</keyword>
<name>A0A259TXS1_9BACT</name>
<evidence type="ECO:0000256" key="10">
    <source>
        <dbReference type="ARBA" id="ARBA00030399"/>
    </source>
</evidence>
<evidence type="ECO:0000313" key="16">
    <source>
        <dbReference type="Proteomes" id="UP000216446"/>
    </source>
</evidence>
<organism evidence="15 16">
    <name type="scientific">Rubricoccus marinus</name>
    <dbReference type="NCBI Taxonomy" id="716817"/>
    <lineage>
        <taxon>Bacteria</taxon>
        <taxon>Pseudomonadati</taxon>
        <taxon>Rhodothermota</taxon>
        <taxon>Rhodothermia</taxon>
        <taxon>Rhodothermales</taxon>
        <taxon>Rubricoccaceae</taxon>
        <taxon>Rubricoccus</taxon>
    </lineage>
</organism>
<dbReference type="PANTHER" id="PTHR22807">
    <property type="entry name" value="NOP2 YEAST -RELATED NOL1/NOP2/FMU SUN DOMAIN-CONTAINING"/>
    <property type="match status" value="1"/>
</dbReference>
<accession>A0A259TXS1</accession>
<evidence type="ECO:0000256" key="8">
    <source>
        <dbReference type="ARBA" id="ARBA00022691"/>
    </source>
</evidence>
<dbReference type="Pfam" id="PF01189">
    <property type="entry name" value="Methyltr_RsmB-F"/>
    <property type="match status" value="1"/>
</dbReference>
<evidence type="ECO:0000256" key="7">
    <source>
        <dbReference type="ARBA" id="ARBA00022679"/>
    </source>
</evidence>
<dbReference type="Pfam" id="PF01029">
    <property type="entry name" value="NusB"/>
    <property type="match status" value="1"/>
</dbReference>
<feature type="domain" description="SAM-dependent MTase RsmB/NOP-type" evidence="14">
    <location>
        <begin position="171"/>
        <end position="442"/>
    </location>
</feature>
<comment type="function">
    <text evidence="1">Specifically methylates the cytosine at position 967 (m5C967) of 16S rRNA.</text>
</comment>
<feature type="binding site" evidence="13">
    <location>
        <position position="285"/>
    </location>
    <ligand>
        <name>S-adenosyl-L-methionine</name>
        <dbReference type="ChEBI" id="CHEBI:59789"/>
    </ligand>
</feature>
<dbReference type="EC" id="2.1.1.176" evidence="3"/>
<evidence type="ECO:0000313" key="15">
    <source>
        <dbReference type="EMBL" id="OZC02496.1"/>
    </source>
</evidence>
<dbReference type="InterPro" id="IPR035926">
    <property type="entry name" value="NusB-like_sf"/>
</dbReference>
<comment type="subcellular location">
    <subcellularLocation>
        <location evidence="2">Cytoplasm</location>
    </subcellularLocation>
</comment>
<dbReference type="InterPro" id="IPR004573">
    <property type="entry name" value="rRNA_ssu_MeTfrase_B"/>
</dbReference>
<dbReference type="OrthoDB" id="9810297at2"/>
<feature type="binding site" evidence="13">
    <location>
        <position position="328"/>
    </location>
    <ligand>
        <name>S-adenosyl-L-methionine</name>
        <dbReference type="ChEBI" id="CHEBI:59789"/>
    </ligand>
</feature>
<keyword evidence="7 13" id="KW-0808">Transferase</keyword>
<comment type="caution">
    <text evidence="15">The sequence shown here is derived from an EMBL/GenBank/DDBJ whole genome shotgun (WGS) entry which is preliminary data.</text>
</comment>
<evidence type="ECO:0000256" key="6">
    <source>
        <dbReference type="ARBA" id="ARBA00022603"/>
    </source>
</evidence>
<keyword evidence="16" id="KW-1185">Reference proteome</keyword>
<dbReference type="GO" id="GO:0003723">
    <property type="term" value="F:RNA binding"/>
    <property type="evidence" value="ECO:0007669"/>
    <property type="project" value="UniProtKB-UniRule"/>
</dbReference>
<dbReference type="Pfam" id="PF22458">
    <property type="entry name" value="RsmF-B_ferredox"/>
    <property type="match status" value="1"/>
</dbReference>
<dbReference type="Gene3D" id="3.30.70.1170">
    <property type="entry name" value="Sun protein, domain 3"/>
    <property type="match status" value="1"/>
</dbReference>
<dbReference type="PROSITE" id="PS51686">
    <property type="entry name" value="SAM_MT_RSMB_NOP"/>
    <property type="match status" value="1"/>
</dbReference>
<proteinExistence type="inferred from homology"/>
<dbReference type="InterPro" id="IPR001678">
    <property type="entry name" value="MeTrfase_RsmB-F_NOP2_dom"/>
</dbReference>
<dbReference type="NCBIfam" id="NF011494">
    <property type="entry name" value="PRK14902.1"/>
    <property type="match status" value="1"/>
</dbReference>
<dbReference type="InterPro" id="IPR049560">
    <property type="entry name" value="MeTrfase_RsmB-F_NOP2_cat"/>
</dbReference>
<reference evidence="15 16" key="1">
    <citation type="submission" date="2016-11" db="EMBL/GenBank/DDBJ databases">
        <title>Study of marine rhodopsin-containing bacteria.</title>
        <authorList>
            <person name="Yoshizawa S."/>
            <person name="Kumagai Y."/>
            <person name="Kogure K."/>
        </authorList>
    </citation>
    <scope>NUCLEOTIDE SEQUENCE [LARGE SCALE GENOMIC DNA]</scope>
    <source>
        <strain evidence="15 16">SG-29</strain>
    </source>
</reference>
<dbReference type="InterPro" id="IPR029063">
    <property type="entry name" value="SAM-dependent_MTases_sf"/>
</dbReference>
<evidence type="ECO:0000256" key="11">
    <source>
        <dbReference type="ARBA" id="ARBA00031088"/>
    </source>
</evidence>
<evidence type="ECO:0000256" key="4">
    <source>
        <dbReference type="ARBA" id="ARBA00022490"/>
    </source>
</evidence>
<dbReference type="InterPro" id="IPR054728">
    <property type="entry name" value="RsmB-like_ferredoxin"/>
</dbReference>
<protein>
    <recommendedName>
        <fullName evidence="3">16S rRNA (cytosine(967)-C(5))-methyltransferase</fullName>
        <ecNumber evidence="3">2.1.1.176</ecNumber>
    </recommendedName>
    <alternativeName>
        <fullName evidence="10">16S rRNA m5C967 methyltransferase</fullName>
    </alternativeName>
    <alternativeName>
        <fullName evidence="11">rRNA (cytosine-C(5)-)-methyltransferase RsmB</fullName>
    </alternativeName>
</protein>
<evidence type="ECO:0000259" key="14">
    <source>
        <dbReference type="PROSITE" id="PS51686"/>
    </source>
</evidence>
<feature type="active site" description="Nucleophile" evidence="13">
    <location>
        <position position="381"/>
    </location>
</feature>
<dbReference type="InterPro" id="IPR006027">
    <property type="entry name" value="NusB_RsmB_TIM44"/>
</dbReference>
<evidence type="ECO:0000256" key="13">
    <source>
        <dbReference type="PROSITE-ProRule" id="PRU01023"/>
    </source>
</evidence>
<comment type="caution">
    <text evidence="13">Lacks conserved residue(s) required for the propagation of feature annotation.</text>
</comment>
<dbReference type="GO" id="GO:0006355">
    <property type="term" value="P:regulation of DNA-templated transcription"/>
    <property type="evidence" value="ECO:0007669"/>
    <property type="project" value="InterPro"/>
</dbReference>
<dbReference type="PRINTS" id="PR02008">
    <property type="entry name" value="RCMTFAMILY"/>
</dbReference>
<comment type="similarity">
    <text evidence="13">Belongs to the class I-like SAM-binding methyltransferase superfamily. RsmB/NOP family.</text>
</comment>
<dbReference type="SUPFAM" id="SSF53335">
    <property type="entry name" value="S-adenosyl-L-methionine-dependent methyltransferases"/>
    <property type="match status" value="1"/>
</dbReference>
<dbReference type="GO" id="GO:0005737">
    <property type="term" value="C:cytoplasm"/>
    <property type="evidence" value="ECO:0007669"/>
    <property type="project" value="UniProtKB-SubCell"/>
</dbReference>
<dbReference type="NCBIfam" id="TIGR00563">
    <property type="entry name" value="rsmB"/>
    <property type="match status" value="1"/>
</dbReference>
<evidence type="ECO:0000256" key="1">
    <source>
        <dbReference type="ARBA" id="ARBA00002724"/>
    </source>
</evidence>
<evidence type="ECO:0000256" key="12">
    <source>
        <dbReference type="ARBA" id="ARBA00047283"/>
    </source>
</evidence>
<keyword evidence="8 13" id="KW-0949">S-adenosyl-L-methionine</keyword>
<keyword evidence="6 13" id="KW-0489">Methyltransferase</keyword>
<gene>
    <name evidence="15" type="ORF">BSZ36_05590</name>
</gene>
<comment type="catalytic activity">
    <reaction evidence="12">
        <text>cytidine(967) in 16S rRNA + S-adenosyl-L-methionine = 5-methylcytidine(967) in 16S rRNA + S-adenosyl-L-homocysteine + H(+)</text>
        <dbReference type="Rhea" id="RHEA:42748"/>
        <dbReference type="Rhea" id="RHEA-COMP:10219"/>
        <dbReference type="Rhea" id="RHEA-COMP:10220"/>
        <dbReference type="ChEBI" id="CHEBI:15378"/>
        <dbReference type="ChEBI" id="CHEBI:57856"/>
        <dbReference type="ChEBI" id="CHEBI:59789"/>
        <dbReference type="ChEBI" id="CHEBI:74483"/>
        <dbReference type="ChEBI" id="CHEBI:82748"/>
        <dbReference type="EC" id="2.1.1.176"/>
    </reaction>
</comment>
<evidence type="ECO:0000256" key="9">
    <source>
        <dbReference type="ARBA" id="ARBA00022884"/>
    </source>
</evidence>
<dbReference type="Proteomes" id="UP000216446">
    <property type="component" value="Unassembled WGS sequence"/>
</dbReference>
<keyword evidence="5" id="KW-0698">rRNA processing</keyword>
<dbReference type="PANTHER" id="PTHR22807:SF61">
    <property type="entry name" value="NOL1_NOP2_SUN FAMILY PROTEIN _ ANTITERMINATION NUSB DOMAIN-CONTAINING PROTEIN"/>
    <property type="match status" value="1"/>
</dbReference>
<dbReference type="Gene3D" id="1.10.940.10">
    <property type="entry name" value="NusB-like"/>
    <property type="match status" value="1"/>
</dbReference>
<dbReference type="RefSeq" id="WP_094546815.1">
    <property type="nucleotide sequence ID" value="NZ_MQWB01000001.1"/>
</dbReference>
<dbReference type="GO" id="GO:0008649">
    <property type="term" value="F:rRNA methyltransferase activity"/>
    <property type="evidence" value="ECO:0007669"/>
    <property type="project" value="InterPro"/>
</dbReference>
<dbReference type="FunCoup" id="A0A259TXS1">
    <property type="interactions" value="469"/>
</dbReference>
<dbReference type="SUPFAM" id="SSF48013">
    <property type="entry name" value="NusB-like"/>
    <property type="match status" value="1"/>
</dbReference>
<dbReference type="AlphaFoldDB" id="A0A259TXS1"/>
<evidence type="ECO:0000256" key="3">
    <source>
        <dbReference type="ARBA" id="ARBA00012140"/>
    </source>
</evidence>
<dbReference type="EMBL" id="MQWB01000001">
    <property type="protein sequence ID" value="OZC02496.1"/>
    <property type="molecule type" value="Genomic_DNA"/>
</dbReference>
<evidence type="ECO:0000256" key="5">
    <source>
        <dbReference type="ARBA" id="ARBA00022552"/>
    </source>
</evidence>
<evidence type="ECO:0000256" key="2">
    <source>
        <dbReference type="ARBA" id="ARBA00004496"/>
    </source>
</evidence>
<dbReference type="Gene3D" id="3.40.50.150">
    <property type="entry name" value="Vaccinia Virus protein VP39"/>
    <property type="match status" value="1"/>
</dbReference>
<sequence length="444" mass="48038">MPRPDPARLLAAERLLRVEEEGAFVARLGIDREGAAPEAERRALALVAGVSRWRRWLDWSLQQFLRQPFASLDVELQQALRIGAFELLIEEKPAHAAVSEAVDVAQALLHKGAAGLANAVLRKLARARDAGALAEPASGDEALDLATRLSHPTWLTRRWLDRYGADATRALLDADNAIPRYSLRANRLSTTPEALHDALLAAGADPERSRWSDDLLTVERLGPAIQGGLLARGEAAVQDEAASLVVRVLDPQPGESILDGTAAPGGKAIYAAERMGNQGRVVAVDLHANKTRLIGTAAEAHGATIVEPLATNLITWDSAETYDRVLLDAPCSGTGVLGKRADMRWRRMPEDLRDLTDLQDRLLNAAAARVRPGGLLVYSTCSLEPEENESRVAAFLDRHPEFSHEPIGGEVPDAMRTPEGNYAALPHVHGTDGAFAARLRRSQP</sequence>
<dbReference type="InParanoid" id="A0A259TXS1"/>
<dbReference type="FunFam" id="3.40.50.150:FF:000022">
    <property type="entry name" value="Ribosomal RNA small subunit methyltransferase B"/>
    <property type="match status" value="1"/>
</dbReference>
<dbReference type="InterPro" id="IPR023267">
    <property type="entry name" value="RCMT"/>
</dbReference>